<dbReference type="InterPro" id="IPR046350">
    <property type="entry name" value="Cystatin_sf"/>
</dbReference>
<keyword evidence="2" id="KW-1185">Reference proteome</keyword>
<dbReference type="CDD" id="cd00042">
    <property type="entry name" value="CY"/>
    <property type="match status" value="1"/>
</dbReference>
<evidence type="ECO:0000313" key="3">
    <source>
        <dbReference type="WBParaSite" id="nRc.2.0.1.t08997-RA"/>
    </source>
</evidence>
<name>A0A915I4D4_ROMCU</name>
<proteinExistence type="predicted"/>
<dbReference type="Proteomes" id="UP000887565">
    <property type="component" value="Unplaced"/>
</dbReference>
<dbReference type="WBParaSite" id="nRc.2.0.1.t08997-RA">
    <property type="protein sequence ID" value="nRc.2.0.1.t08997-RA"/>
    <property type="gene ID" value="nRc.2.0.1.g08997"/>
</dbReference>
<feature type="signal peptide" evidence="1">
    <location>
        <begin position="1"/>
        <end position="22"/>
    </location>
</feature>
<protein>
    <submittedName>
        <fullName evidence="3">Uncharacterized protein</fullName>
    </submittedName>
</protein>
<dbReference type="Gene3D" id="3.10.450.10">
    <property type="match status" value="1"/>
</dbReference>
<dbReference type="InterPro" id="IPR000010">
    <property type="entry name" value="Cystatin_dom"/>
</dbReference>
<dbReference type="AlphaFoldDB" id="A0A915I4D4"/>
<dbReference type="SUPFAM" id="SSF54403">
    <property type="entry name" value="Cystatin/monellin"/>
    <property type="match status" value="1"/>
</dbReference>
<keyword evidence="1" id="KW-0732">Signal</keyword>
<organism evidence="2 3">
    <name type="scientific">Romanomermis culicivorax</name>
    <name type="common">Nematode worm</name>
    <dbReference type="NCBI Taxonomy" id="13658"/>
    <lineage>
        <taxon>Eukaryota</taxon>
        <taxon>Metazoa</taxon>
        <taxon>Ecdysozoa</taxon>
        <taxon>Nematoda</taxon>
        <taxon>Enoplea</taxon>
        <taxon>Dorylaimia</taxon>
        <taxon>Mermithida</taxon>
        <taxon>Mermithoidea</taxon>
        <taxon>Mermithidae</taxon>
        <taxon>Romanomermis</taxon>
    </lineage>
</organism>
<reference evidence="3" key="1">
    <citation type="submission" date="2022-11" db="UniProtKB">
        <authorList>
            <consortium name="WormBaseParasite"/>
        </authorList>
    </citation>
    <scope>IDENTIFICATION</scope>
</reference>
<evidence type="ECO:0000313" key="2">
    <source>
        <dbReference type="Proteomes" id="UP000887565"/>
    </source>
</evidence>
<evidence type="ECO:0000256" key="1">
    <source>
        <dbReference type="SAM" id="SignalP"/>
    </source>
</evidence>
<accession>A0A915I4D4</accession>
<sequence length="156" mass="17481">MSFQKFSLVFSCLAVLLSVYHALKIEDNRPGAIPILTHEVNNMPGGWFLVAQQGFGALGDELNRKIQELEATDAIPGSPRHKLIKIRHAISQVVAGFNKKVVFTVGQLNNAPPLEEINHNGQYGECYFKLFYPLKSHTAQVQEHRCVKITKQQANQ</sequence>
<dbReference type="GO" id="GO:0004869">
    <property type="term" value="F:cysteine-type endopeptidase inhibitor activity"/>
    <property type="evidence" value="ECO:0007669"/>
    <property type="project" value="InterPro"/>
</dbReference>
<feature type="chain" id="PRO_5037448597" evidence="1">
    <location>
        <begin position="23"/>
        <end position="156"/>
    </location>
</feature>